<feature type="region of interest" description="Disordered" evidence="1">
    <location>
        <begin position="1"/>
        <end position="90"/>
    </location>
</feature>
<keyword evidence="4" id="KW-1185">Reference proteome</keyword>
<reference evidence="3 4" key="1">
    <citation type="submission" date="2024-02" db="EMBL/GenBank/DDBJ databases">
        <title>A draft genome for the cacao thread blight pathogen Marasmius crinis-equi.</title>
        <authorList>
            <person name="Cohen S.P."/>
            <person name="Baruah I.K."/>
            <person name="Amoako-Attah I."/>
            <person name="Bukari Y."/>
            <person name="Meinhardt L.W."/>
            <person name="Bailey B.A."/>
        </authorList>
    </citation>
    <scope>NUCLEOTIDE SEQUENCE [LARGE SCALE GENOMIC DNA]</scope>
    <source>
        <strain evidence="3 4">GH-76</strain>
    </source>
</reference>
<feature type="transmembrane region" description="Helical" evidence="2">
    <location>
        <begin position="289"/>
        <end position="310"/>
    </location>
</feature>
<dbReference type="EMBL" id="JBAHYK010000817">
    <property type="protein sequence ID" value="KAL0571126.1"/>
    <property type="molecule type" value="Genomic_DNA"/>
</dbReference>
<organism evidence="3 4">
    <name type="scientific">Marasmius crinis-equi</name>
    <dbReference type="NCBI Taxonomy" id="585013"/>
    <lineage>
        <taxon>Eukaryota</taxon>
        <taxon>Fungi</taxon>
        <taxon>Dikarya</taxon>
        <taxon>Basidiomycota</taxon>
        <taxon>Agaricomycotina</taxon>
        <taxon>Agaricomycetes</taxon>
        <taxon>Agaricomycetidae</taxon>
        <taxon>Agaricales</taxon>
        <taxon>Marasmiineae</taxon>
        <taxon>Marasmiaceae</taxon>
        <taxon>Marasmius</taxon>
    </lineage>
</organism>
<accession>A0ABR3F7T9</accession>
<proteinExistence type="predicted"/>
<keyword evidence="2" id="KW-0812">Transmembrane</keyword>
<evidence type="ECO:0000313" key="3">
    <source>
        <dbReference type="EMBL" id="KAL0571126.1"/>
    </source>
</evidence>
<gene>
    <name evidence="3" type="ORF">V5O48_010834</name>
</gene>
<evidence type="ECO:0000256" key="2">
    <source>
        <dbReference type="SAM" id="Phobius"/>
    </source>
</evidence>
<feature type="compositionally biased region" description="Low complexity" evidence="1">
    <location>
        <begin position="20"/>
        <end position="29"/>
    </location>
</feature>
<comment type="caution">
    <text evidence="3">The sequence shown here is derived from an EMBL/GenBank/DDBJ whole genome shotgun (WGS) entry which is preliminary data.</text>
</comment>
<sequence length="848" mass="93489">MAPSNVLFEAPSTAAVTPPSSWGSRSTSSFDPYHPESYMPNATSPRSGHSYIPLLPTQSQREQERLIEPQQPRGPRLLQKQSKRTGKAPGFLSVAESRAPVKIDDESPGLYNPYDPYDRRVKLSSASEDAFLNTPPFPNGFPSTPSKSKRHPIPFASRGFEPPEWKKIFLHVFLCAVAYPFLLLVVVIAKNRSIFWCRTIVGIGCGIVGFALGVSLIELAKTFLEAATWATLIHQSNVPTDAPGVRLRDLSSTVEHGTTLWSALRLMWARWMYSGTARRARRAYDKRPWSLFIFFFLSTATLASVLPFLLGRITDIQTKIVHESRNYREVPVKADLTPDDIERAAELVKAFNTYALTWTISPFSALGNLPPAITLDHNGEDIYFAEVAPAQLRPDGTGFGTFKQETTAASIDTNRVSSDISNSDTSSGTMLRFPRWGTRIRCKRISNGDVNIVPLTPNNFTYVFVPRDDVRGLFQEFKMDVPPVIELPFNRTAVVGNDTIPSNVDFNSLLDVGKSSAGFFQNGVGHAFKSYPVTMGKLFRCASHVTAKSDDDCDKKKGAEGFGWISLETLLVRINDAFAPQGKFQRKSEQTVPTEIRNNGVPETVQARIGYDAAVCVQLYEPYVVEVYNSSFGLPNTMRIVSKGGHLTDDIVDGQVVTVRKGDSITDTSVNRELNSTKLASVYETLHGNSINQILKDNGRDADYAPSPTVVSYTGGSGPGNYTELCAECFGKAKAKSDSANMLPYFAGSGDAVAWAFSDQVLATARLEKVFAAALLGGILIMGLLAGFFVPKLPMDVPRRSFTLYSWLTAFQAGELVGDRPPITRGQMHLDDIEKEYGDLKFRYSGFR</sequence>
<protein>
    <submittedName>
        <fullName evidence="3">Uncharacterized protein</fullName>
    </submittedName>
</protein>
<keyword evidence="2" id="KW-0472">Membrane</keyword>
<evidence type="ECO:0000256" key="1">
    <source>
        <dbReference type="SAM" id="MobiDB-lite"/>
    </source>
</evidence>
<evidence type="ECO:0000313" key="4">
    <source>
        <dbReference type="Proteomes" id="UP001465976"/>
    </source>
</evidence>
<feature type="transmembrane region" description="Helical" evidence="2">
    <location>
        <begin position="195"/>
        <end position="217"/>
    </location>
</feature>
<feature type="transmembrane region" description="Helical" evidence="2">
    <location>
        <begin position="770"/>
        <end position="790"/>
    </location>
</feature>
<name>A0ABR3F7T9_9AGAR</name>
<keyword evidence="2" id="KW-1133">Transmembrane helix</keyword>
<dbReference type="Proteomes" id="UP001465976">
    <property type="component" value="Unassembled WGS sequence"/>
</dbReference>
<feature type="transmembrane region" description="Helical" evidence="2">
    <location>
        <begin position="168"/>
        <end position="189"/>
    </location>
</feature>